<organism evidence="14 15">
    <name type="scientific">Sedimentisphaera cyanobacteriorum</name>
    <dbReference type="NCBI Taxonomy" id="1940790"/>
    <lineage>
        <taxon>Bacteria</taxon>
        <taxon>Pseudomonadati</taxon>
        <taxon>Planctomycetota</taxon>
        <taxon>Phycisphaerae</taxon>
        <taxon>Sedimentisphaerales</taxon>
        <taxon>Sedimentisphaeraceae</taxon>
        <taxon>Sedimentisphaera</taxon>
    </lineage>
</organism>
<keyword evidence="7 10" id="KW-0648">Protein biosynthesis</keyword>
<feature type="compositionally biased region" description="Basic and acidic residues" evidence="12">
    <location>
        <begin position="300"/>
        <end position="318"/>
    </location>
</feature>
<evidence type="ECO:0000256" key="12">
    <source>
        <dbReference type="SAM" id="MobiDB-lite"/>
    </source>
</evidence>
<dbReference type="AlphaFoldDB" id="A0A1Q2HSH7"/>
<dbReference type="SUPFAM" id="SSF52540">
    <property type="entry name" value="P-loop containing nucleoside triphosphate hydrolases"/>
    <property type="match status" value="1"/>
</dbReference>
<dbReference type="InterPro" id="IPR027417">
    <property type="entry name" value="P-loop_NTPase"/>
</dbReference>
<evidence type="ECO:0000256" key="9">
    <source>
        <dbReference type="ARBA" id="ARBA00025162"/>
    </source>
</evidence>
<evidence type="ECO:0000256" key="5">
    <source>
        <dbReference type="ARBA" id="ARBA00022540"/>
    </source>
</evidence>
<sequence>MAKPVTRVHILAKELGVKSKVIVEKCQAEGMDVKNHMSTLSAGRAATIREWFSAGEHKTTVETAAPVDDKYRVNEQKKKTVQSEASSEEDKSEQQEVQEQKAPEQKPIPRSRLTGKTSTRHKTAAKAEKPEAEEHKPEEKKEQTASQKRSASDEPEQKKTDDGKQPQMVELPKAEDIKPAGPRLDSPAPAKLSGPKVVRMESVHKPRHHKKRPGKKGEETKPHFKKKPQTAPQPVPESAQPQPVKSKKDKKKKEHKGGEEEKIKIPKIAKKSKLRGRDVEERKARLAAARGKKVGFKTPRKIESKKKGEQQKPAEQQRPKKASISEPISVKSLSSALAVKVNDIILQLMKQGVMANANQSISVEAAELVALEFGVELEIEHQKTIEEQISEEFENRERNEVKRPAIVTMLGHVDHGKTSLLDKIRSASVASGEAGGITQHVSAYQAEIGGKKVTFLDTPGHAAFTSMRARGANMTDIVVLVVAADDGVMPQTVEAIRHAQAAEVPIVIALNKIDIPGVDTNKIYGQLAEHDLVPTEWGGQTDVIKTSAETGEGISELVEHLDLVADINEFKADPGIPATGWVVEARMTSTQGVVATVLIREGCMKKGDVILAGSGFGRIRSMKNSFGKSLKEAKSSMPVEVTGLSDVPSAGDKFFILRDINKAQKAAEEMKSQARERRLSKRSQVTLDNLFSQIEAGNVQELKVIIRADVQGSVDVLHKYISDLTTEEIRINIIHSGVGGVTEGDVVLAEASDAVIIGFNVVPDVKVKQLADAKGVDIRLYNVIYRITEELKDAMSGMLAPDEVEQTLGRLKVRDTFRVPGVGTIAGCYVTDGKVTRNSRVRLIRDNIVIKDNASVDSLKHFKEDVREIKSGYECGLKIAGYDDVKVDDQIEAYEIVEVKRTVE</sequence>
<reference evidence="15" key="1">
    <citation type="submission" date="2017-02" db="EMBL/GenBank/DDBJ databases">
        <title>Comparative genomics and description of representatives of a novel lineage of planctomycetes thriving in anoxic sediments.</title>
        <authorList>
            <person name="Spring S."/>
            <person name="Bunk B."/>
            <person name="Sproer C."/>
            <person name="Klenk H.-P."/>
        </authorList>
    </citation>
    <scope>NUCLEOTIDE SEQUENCE [LARGE SCALE GENOMIC DNA]</scope>
    <source>
        <strain evidence="15">L21-RPul-D3</strain>
    </source>
</reference>
<feature type="compositionally biased region" description="Basic and acidic residues" evidence="12">
    <location>
        <begin position="275"/>
        <end position="284"/>
    </location>
</feature>
<feature type="compositionally biased region" description="Basic residues" evidence="12">
    <location>
        <begin position="205"/>
        <end position="214"/>
    </location>
</feature>
<dbReference type="Gene3D" id="1.10.10.2480">
    <property type="match status" value="1"/>
</dbReference>
<evidence type="ECO:0000256" key="6">
    <source>
        <dbReference type="ARBA" id="ARBA00022741"/>
    </source>
</evidence>
<feature type="compositionally biased region" description="Basic and acidic residues" evidence="12">
    <location>
        <begin position="88"/>
        <end position="104"/>
    </location>
</feature>
<feature type="compositionally biased region" description="Basic residues" evidence="12">
    <location>
        <begin position="245"/>
        <end position="255"/>
    </location>
</feature>
<dbReference type="Proteomes" id="UP000188273">
    <property type="component" value="Chromosome"/>
</dbReference>
<dbReference type="FunFam" id="3.40.50.300:FF:000019">
    <property type="entry name" value="Translation initiation factor IF-2"/>
    <property type="match status" value="1"/>
</dbReference>
<dbReference type="InterPro" id="IPR005225">
    <property type="entry name" value="Small_GTP-bd"/>
</dbReference>
<feature type="region of interest" description="G-domain" evidence="10">
    <location>
        <begin position="405"/>
        <end position="553"/>
    </location>
</feature>
<feature type="binding site" evidence="10">
    <location>
        <begin position="511"/>
        <end position="514"/>
    </location>
    <ligand>
        <name>GTP</name>
        <dbReference type="ChEBI" id="CHEBI:37565"/>
    </ligand>
</feature>
<evidence type="ECO:0000256" key="7">
    <source>
        <dbReference type="ARBA" id="ARBA00022917"/>
    </source>
</evidence>
<dbReference type="CDD" id="cd03702">
    <property type="entry name" value="IF2_mtIF2_II"/>
    <property type="match status" value="1"/>
</dbReference>
<dbReference type="EMBL" id="CP019633">
    <property type="protein sequence ID" value="AQQ10195.1"/>
    <property type="molecule type" value="Genomic_DNA"/>
</dbReference>
<feature type="region of interest" description="Disordered" evidence="12">
    <location>
        <begin position="62"/>
        <end position="326"/>
    </location>
</feature>
<dbReference type="InterPro" id="IPR044145">
    <property type="entry name" value="IF2_II"/>
</dbReference>
<dbReference type="NCBIfam" id="TIGR00231">
    <property type="entry name" value="small_GTP"/>
    <property type="match status" value="1"/>
</dbReference>
<feature type="compositionally biased region" description="Basic and acidic residues" evidence="12">
    <location>
        <begin position="125"/>
        <end position="143"/>
    </location>
</feature>
<comment type="subcellular location">
    <subcellularLocation>
        <location evidence="1 10">Cytoplasm</location>
    </subcellularLocation>
</comment>
<dbReference type="NCBIfam" id="TIGR00487">
    <property type="entry name" value="IF-2"/>
    <property type="match status" value="1"/>
</dbReference>
<keyword evidence="4 10" id="KW-0963">Cytoplasm</keyword>
<dbReference type="InterPro" id="IPR009000">
    <property type="entry name" value="Transl_B-barrel_sf"/>
</dbReference>
<gene>
    <name evidence="10 14" type="primary">infB</name>
    <name evidence="14" type="ORF">L21SP3_02023</name>
</gene>
<dbReference type="SUPFAM" id="SSF52156">
    <property type="entry name" value="Initiation factor IF2/eIF5b, domain 3"/>
    <property type="match status" value="1"/>
</dbReference>
<feature type="binding site" evidence="10">
    <location>
        <begin position="457"/>
        <end position="461"/>
    </location>
    <ligand>
        <name>GTP</name>
        <dbReference type="ChEBI" id="CHEBI:37565"/>
    </ligand>
</feature>
<evidence type="ECO:0000256" key="8">
    <source>
        <dbReference type="ARBA" id="ARBA00023134"/>
    </source>
</evidence>
<dbReference type="InterPro" id="IPR004161">
    <property type="entry name" value="EFTu-like_2"/>
</dbReference>
<keyword evidence="15" id="KW-1185">Reference proteome</keyword>
<dbReference type="HAMAP" id="MF_00100_B">
    <property type="entry name" value="IF_2_B"/>
    <property type="match status" value="1"/>
</dbReference>
<dbReference type="Gene3D" id="3.40.50.300">
    <property type="entry name" value="P-loop containing nucleotide triphosphate hydrolases"/>
    <property type="match status" value="1"/>
</dbReference>
<keyword evidence="6 10" id="KW-0547">Nucleotide-binding</keyword>
<dbReference type="InterPro" id="IPR023115">
    <property type="entry name" value="TIF_IF2_dom3"/>
</dbReference>
<dbReference type="PANTHER" id="PTHR43381:SF5">
    <property type="entry name" value="TR-TYPE G DOMAIN-CONTAINING PROTEIN"/>
    <property type="match status" value="1"/>
</dbReference>
<dbReference type="Pfam" id="PF03144">
    <property type="entry name" value="GTP_EFTU_D2"/>
    <property type="match status" value="1"/>
</dbReference>
<evidence type="ECO:0000313" key="14">
    <source>
        <dbReference type="EMBL" id="AQQ10195.1"/>
    </source>
</evidence>
<feature type="binding site" evidence="10">
    <location>
        <begin position="411"/>
        <end position="418"/>
    </location>
    <ligand>
        <name>GTP</name>
        <dbReference type="ChEBI" id="CHEBI:37565"/>
    </ligand>
</feature>
<evidence type="ECO:0000256" key="1">
    <source>
        <dbReference type="ARBA" id="ARBA00004496"/>
    </source>
</evidence>
<dbReference type="FunFam" id="2.40.30.10:FF:000054">
    <property type="entry name" value="Translation initiation factor IF-2"/>
    <property type="match status" value="1"/>
</dbReference>
<dbReference type="GO" id="GO:0003743">
    <property type="term" value="F:translation initiation factor activity"/>
    <property type="evidence" value="ECO:0007669"/>
    <property type="project" value="UniProtKB-UniRule"/>
</dbReference>
<evidence type="ECO:0000256" key="2">
    <source>
        <dbReference type="ARBA" id="ARBA00007733"/>
    </source>
</evidence>
<dbReference type="InterPro" id="IPR053905">
    <property type="entry name" value="EF-G-like_DII"/>
</dbReference>
<evidence type="ECO:0000256" key="11">
    <source>
        <dbReference type="RuleBase" id="RU000644"/>
    </source>
</evidence>
<dbReference type="GO" id="GO:0005525">
    <property type="term" value="F:GTP binding"/>
    <property type="evidence" value="ECO:0007669"/>
    <property type="project" value="UniProtKB-KW"/>
</dbReference>
<dbReference type="PANTHER" id="PTHR43381">
    <property type="entry name" value="TRANSLATION INITIATION FACTOR IF-2-RELATED"/>
    <property type="match status" value="1"/>
</dbReference>
<dbReference type="SUPFAM" id="SSF50447">
    <property type="entry name" value="Translation proteins"/>
    <property type="match status" value="2"/>
</dbReference>
<dbReference type="FunFam" id="3.40.50.10050:FF:000001">
    <property type="entry name" value="Translation initiation factor IF-2"/>
    <property type="match status" value="1"/>
</dbReference>
<name>A0A1Q2HSH7_9BACT</name>
<dbReference type="CDD" id="cd01887">
    <property type="entry name" value="IF2_eIF5B"/>
    <property type="match status" value="1"/>
</dbReference>
<accession>A0A1Q2HSH7</accession>
<dbReference type="OrthoDB" id="9811804at2"/>
<evidence type="ECO:0000256" key="10">
    <source>
        <dbReference type="HAMAP-Rule" id="MF_00100"/>
    </source>
</evidence>
<comment type="function">
    <text evidence="9 10 11">One of the essential components for the initiation of protein synthesis. Protects formylmethionyl-tRNA from spontaneous hydrolysis and promotes its binding to the 30S ribosomal subunits. Also involved in the hydrolysis of GTP during the formation of the 70S ribosomal complex.</text>
</comment>
<keyword evidence="8 10" id="KW-0342">GTP-binding</keyword>
<evidence type="ECO:0000259" key="13">
    <source>
        <dbReference type="PROSITE" id="PS51722"/>
    </source>
</evidence>
<dbReference type="InterPro" id="IPR015760">
    <property type="entry name" value="TIF_IF2"/>
</dbReference>
<feature type="compositionally biased region" description="Basic and acidic residues" evidence="12">
    <location>
        <begin position="67"/>
        <end position="78"/>
    </location>
</feature>
<dbReference type="InterPro" id="IPR006847">
    <property type="entry name" value="IF2_N"/>
</dbReference>
<feature type="compositionally biased region" description="Basic residues" evidence="12">
    <location>
        <begin position="265"/>
        <end position="274"/>
    </location>
</feature>
<feature type="compositionally biased region" description="Basic and acidic residues" evidence="12">
    <location>
        <begin position="150"/>
        <end position="164"/>
    </location>
</feature>
<dbReference type="KEGG" id="pbu:L21SP3_02023"/>
<dbReference type="InterPro" id="IPR000178">
    <property type="entry name" value="TF_IF2_bacterial-like"/>
</dbReference>
<proteinExistence type="inferred from homology"/>
<dbReference type="Pfam" id="PF00009">
    <property type="entry name" value="GTP_EFTU"/>
    <property type="match status" value="1"/>
</dbReference>
<evidence type="ECO:0000256" key="4">
    <source>
        <dbReference type="ARBA" id="ARBA00022490"/>
    </source>
</evidence>
<dbReference type="FunFam" id="2.40.30.10:FF:000008">
    <property type="entry name" value="Translation initiation factor IF-2"/>
    <property type="match status" value="1"/>
</dbReference>
<evidence type="ECO:0000256" key="3">
    <source>
        <dbReference type="ARBA" id="ARBA00020675"/>
    </source>
</evidence>
<dbReference type="RefSeq" id="WP_161488176.1">
    <property type="nucleotide sequence ID" value="NZ_CP019633.1"/>
</dbReference>
<keyword evidence="5 10" id="KW-0396">Initiation factor</keyword>
<protein>
    <recommendedName>
        <fullName evidence="3 10">Translation initiation factor IF-2</fullName>
    </recommendedName>
</protein>
<feature type="domain" description="Tr-type G" evidence="13">
    <location>
        <begin position="402"/>
        <end position="569"/>
    </location>
</feature>
<dbReference type="STRING" id="1940790.L21SP3_02023"/>
<dbReference type="GO" id="GO:0003924">
    <property type="term" value="F:GTPase activity"/>
    <property type="evidence" value="ECO:0007669"/>
    <property type="project" value="UniProtKB-UniRule"/>
</dbReference>
<evidence type="ECO:0000313" key="15">
    <source>
        <dbReference type="Proteomes" id="UP000188273"/>
    </source>
</evidence>
<dbReference type="Gene3D" id="2.40.30.10">
    <property type="entry name" value="Translation factors"/>
    <property type="match status" value="2"/>
</dbReference>
<dbReference type="Pfam" id="PF04760">
    <property type="entry name" value="IF2_N"/>
    <property type="match status" value="2"/>
</dbReference>
<dbReference type="Pfam" id="PF11987">
    <property type="entry name" value="IF-2"/>
    <property type="match status" value="1"/>
</dbReference>
<feature type="compositionally biased region" description="Basic residues" evidence="12">
    <location>
        <begin position="290"/>
        <end position="299"/>
    </location>
</feature>
<dbReference type="Pfam" id="PF22042">
    <property type="entry name" value="EF-G_D2"/>
    <property type="match status" value="1"/>
</dbReference>
<dbReference type="InterPro" id="IPR000795">
    <property type="entry name" value="T_Tr_GTP-bd_dom"/>
</dbReference>
<dbReference type="GO" id="GO:0005829">
    <property type="term" value="C:cytosol"/>
    <property type="evidence" value="ECO:0007669"/>
    <property type="project" value="TreeGrafter"/>
</dbReference>
<dbReference type="PROSITE" id="PS51722">
    <property type="entry name" value="G_TR_2"/>
    <property type="match status" value="1"/>
</dbReference>
<comment type="similarity">
    <text evidence="2 10 11">Belongs to the TRAFAC class translation factor GTPase superfamily. Classic translation factor GTPase family. IF-2 subfamily.</text>
</comment>
<dbReference type="Gene3D" id="3.40.50.10050">
    <property type="entry name" value="Translation initiation factor IF- 2, domain 3"/>
    <property type="match status" value="1"/>
</dbReference>
<dbReference type="InterPro" id="IPR036925">
    <property type="entry name" value="TIF_IF2_dom3_sf"/>
</dbReference>
<dbReference type="CDD" id="cd03692">
    <property type="entry name" value="mtIF2_IVc"/>
    <property type="match status" value="1"/>
</dbReference>